<organism evidence="2 3">
    <name type="scientific">Candidatus Scalindua japonica</name>
    <dbReference type="NCBI Taxonomy" id="1284222"/>
    <lineage>
        <taxon>Bacteria</taxon>
        <taxon>Pseudomonadati</taxon>
        <taxon>Planctomycetota</taxon>
        <taxon>Candidatus Brocadiia</taxon>
        <taxon>Candidatus Brocadiales</taxon>
        <taxon>Candidatus Scalinduaceae</taxon>
        <taxon>Candidatus Scalindua</taxon>
    </lineage>
</organism>
<evidence type="ECO:0000313" key="2">
    <source>
        <dbReference type="EMBL" id="GAX62004.1"/>
    </source>
</evidence>
<protein>
    <submittedName>
        <fullName evidence="2">Metalloendopeptidase</fullName>
    </submittedName>
</protein>
<name>A0A286U1K0_9BACT</name>
<dbReference type="EMBL" id="BAOS01000028">
    <property type="protein sequence ID" value="GAX62004.1"/>
    <property type="molecule type" value="Genomic_DNA"/>
</dbReference>
<dbReference type="InterPro" id="IPR011055">
    <property type="entry name" value="Dup_hybrid_motif"/>
</dbReference>
<reference evidence="3" key="1">
    <citation type="journal article" date="2017" name="Environ. Microbiol. Rep.">
        <title>Genetic Diversity of Marine Anaerobic Ammonium-Oxidizing Bacteria as Revealed by Genomic and Proteomic Analyses of 'Candidatus Scalindua japonica'.</title>
        <authorList>
            <person name="Oshiki M."/>
            <person name="Mizuto K."/>
            <person name="Kimura Z."/>
            <person name="Kindaichi T."/>
            <person name="Satoh H."/>
            <person name="Okabe S."/>
        </authorList>
    </citation>
    <scope>NUCLEOTIDE SEQUENCE [LARGE SCALE GENOMIC DNA]</scope>
    <source>
        <strain evidence="3">husup-a2</strain>
    </source>
</reference>
<proteinExistence type="predicted"/>
<dbReference type="InterPro" id="IPR016047">
    <property type="entry name" value="M23ase_b-sheet_dom"/>
</dbReference>
<comment type="caution">
    <text evidence="2">The sequence shown here is derived from an EMBL/GenBank/DDBJ whole genome shotgun (WGS) entry which is preliminary data.</text>
</comment>
<dbReference type="Pfam" id="PF01551">
    <property type="entry name" value="Peptidase_M23"/>
    <property type="match status" value="1"/>
</dbReference>
<dbReference type="SUPFAM" id="SSF51261">
    <property type="entry name" value="Duplicated hybrid motif"/>
    <property type="match status" value="1"/>
</dbReference>
<dbReference type="Gene3D" id="2.70.70.10">
    <property type="entry name" value="Glucose Permease (Domain IIA)"/>
    <property type="match status" value="1"/>
</dbReference>
<accession>A0A286U1K0</accession>
<dbReference type="OrthoDB" id="266427at2"/>
<dbReference type="Proteomes" id="UP000218542">
    <property type="component" value="Unassembled WGS sequence"/>
</dbReference>
<dbReference type="RefSeq" id="WP_096895379.1">
    <property type="nucleotide sequence ID" value="NZ_BAOS01000028.1"/>
</dbReference>
<gene>
    <name evidence="2" type="ORF">SCALIN_C28_0206</name>
</gene>
<keyword evidence="3" id="KW-1185">Reference proteome</keyword>
<evidence type="ECO:0000313" key="3">
    <source>
        <dbReference type="Proteomes" id="UP000218542"/>
    </source>
</evidence>
<evidence type="ECO:0000259" key="1">
    <source>
        <dbReference type="Pfam" id="PF01551"/>
    </source>
</evidence>
<sequence length="192" mass="22223">MKSKENKIPESTFATSFLRHNNGFHIYEFKEWVFYPGMLFQDTEAWWKNNGLRPAPHEGIDFCYYRDKTGQVRHVGNGTKIPVMYTGDIVYIHDDFLGKSIYIKHSFKDKSGKTLHTVYGHTKPGNNQDLGKRVYEGDIIAEVAATSENSRIHPHIHITMAWIPESLPCNQLNWESIGNSRYITLCNPLKYI</sequence>
<feature type="domain" description="M23ase beta-sheet core" evidence="1">
    <location>
        <begin position="70"/>
        <end position="160"/>
    </location>
</feature>
<dbReference type="AlphaFoldDB" id="A0A286U1K0"/>